<protein>
    <submittedName>
        <fullName evidence="2">Uncharacterized protein</fullName>
    </submittedName>
</protein>
<keyword evidence="1" id="KW-0812">Transmembrane</keyword>
<dbReference type="AlphaFoldDB" id="A0A1N6N534"/>
<accession>A0A1N6N534</accession>
<evidence type="ECO:0000256" key="1">
    <source>
        <dbReference type="SAM" id="Phobius"/>
    </source>
</evidence>
<dbReference type="RefSeq" id="WP_188128546.1">
    <property type="nucleotide sequence ID" value="NZ_FTMK01000001.1"/>
</dbReference>
<sequence length="54" mass="5598">MPLPHFLILILVVILAGGLTVWAASAAGIPLFALGLLALVAAAIAHLTMRDHRS</sequence>
<keyword evidence="1" id="KW-0472">Membrane</keyword>
<evidence type="ECO:0000313" key="3">
    <source>
        <dbReference type="Proteomes" id="UP000323956"/>
    </source>
</evidence>
<keyword evidence="1" id="KW-1133">Transmembrane helix</keyword>
<dbReference type="EMBL" id="FTMK01000001">
    <property type="protein sequence ID" value="SIP87139.1"/>
    <property type="molecule type" value="Genomic_DNA"/>
</dbReference>
<feature type="transmembrane region" description="Helical" evidence="1">
    <location>
        <begin position="7"/>
        <end position="25"/>
    </location>
</feature>
<proteinExistence type="predicted"/>
<name>A0A1N6N534_9RHOB</name>
<reference evidence="2 3" key="1">
    <citation type="submission" date="2017-01" db="EMBL/GenBank/DDBJ databases">
        <authorList>
            <person name="Varghese N."/>
            <person name="Submissions S."/>
        </authorList>
    </citation>
    <scope>NUCLEOTIDE SEQUENCE [LARGE SCALE GENOMIC DNA]</scope>
    <source>
        <strain evidence="2 3">ATCC 700171</strain>
    </source>
</reference>
<evidence type="ECO:0000313" key="2">
    <source>
        <dbReference type="EMBL" id="SIP87139.1"/>
    </source>
</evidence>
<organism evidence="2 3">
    <name type="scientific">Paracoccus thiocyanatus</name>
    <dbReference type="NCBI Taxonomy" id="34006"/>
    <lineage>
        <taxon>Bacteria</taxon>
        <taxon>Pseudomonadati</taxon>
        <taxon>Pseudomonadota</taxon>
        <taxon>Alphaproteobacteria</taxon>
        <taxon>Rhodobacterales</taxon>
        <taxon>Paracoccaceae</taxon>
        <taxon>Paracoccus</taxon>
    </lineage>
</organism>
<gene>
    <name evidence="2" type="ORF">SAMN05421641_101104</name>
</gene>
<feature type="transmembrane region" description="Helical" evidence="1">
    <location>
        <begin position="31"/>
        <end position="49"/>
    </location>
</feature>
<dbReference type="Proteomes" id="UP000323956">
    <property type="component" value="Unassembled WGS sequence"/>
</dbReference>